<comment type="caution">
    <text evidence="5">The sequence shown here is derived from an EMBL/GenBank/DDBJ whole genome shotgun (WGS) entry which is preliminary data.</text>
</comment>
<dbReference type="PROSITE" id="PS00020">
    <property type="entry name" value="ACTININ_2"/>
    <property type="match status" value="1"/>
</dbReference>
<dbReference type="InterPro" id="IPR001715">
    <property type="entry name" value="CH_dom"/>
</dbReference>
<accession>A0ABR2K4V5</accession>
<name>A0ABR2K4V5_9EUKA</name>
<reference evidence="5 6" key="1">
    <citation type="submission" date="2024-04" db="EMBL/GenBank/DDBJ databases">
        <title>Tritrichomonas musculus Genome.</title>
        <authorList>
            <person name="Alves-Ferreira E."/>
            <person name="Grigg M."/>
            <person name="Lorenzi H."/>
            <person name="Galac M."/>
        </authorList>
    </citation>
    <scope>NUCLEOTIDE SEQUENCE [LARGE SCALE GENOMIC DNA]</scope>
    <source>
        <strain evidence="5 6">EAF2021</strain>
    </source>
</reference>
<dbReference type="SUPFAM" id="SSF47576">
    <property type="entry name" value="Calponin-homology domain, CH-domain"/>
    <property type="match status" value="1"/>
</dbReference>
<dbReference type="InterPro" id="IPR001589">
    <property type="entry name" value="Actinin_actin-bd_CS"/>
</dbReference>
<feature type="domain" description="Calponin-homology (CH)" evidence="4">
    <location>
        <begin position="13"/>
        <end position="120"/>
    </location>
</feature>
<dbReference type="InterPro" id="IPR036872">
    <property type="entry name" value="CH_dom_sf"/>
</dbReference>
<dbReference type="PROSITE" id="PS50021">
    <property type="entry name" value="CH"/>
    <property type="match status" value="2"/>
</dbReference>
<keyword evidence="1" id="KW-0677">Repeat</keyword>
<feature type="region of interest" description="Disordered" evidence="3">
    <location>
        <begin position="272"/>
        <end position="425"/>
    </location>
</feature>
<proteinExistence type="predicted"/>
<keyword evidence="6" id="KW-1185">Reference proteome</keyword>
<organism evidence="5 6">
    <name type="scientific">Tritrichomonas musculus</name>
    <dbReference type="NCBI Taxonomy" id="1915356"/>
    <lineage>
        <taxon>Eukaryota</taxon>
        <taxon>Metamonada</taxon>
        <taxon>Parabasalia</taxon>
        <taxon>Tritrichomonadida</taxon>
        <taxon>Tritrichomonadidae</taxon>
        <taxon>Tritrichomonas</taxon>
    </lineage>
</organism>
<evidence type="ECO:0000313" key="6">
    <source>
        <dbReference type="Proteomes" id="UP001470230"/>
    </source>
</evidence>
<dbReference type="EMBL" id="JAPFFF010000007">
    <property type="protein sequence ID" value="KAK8886170.1"/>
    <property type="molecule type" value="Genomic_DNA"/>
</dbReference>
<protein>
    <recommendedName>
        <fullName evidence="4">Calponin-homology (CH) domain-containing protein</fullName>
    </recommendedName>
</protein>
<dbReference type="Proteomes" id="UP001470230">
    <property type="component" value="Unassembled WGS sequence"/>
</dbReference>
<dbReference type="Pfam" id="PF00307">
    <property type="entry name" value="CH"/>
    <property type="match status" value="2"/>
</dbReference>
<dbReference type="Gene3D" id="1.10.418.10">
    <property type="entry name" value="Calponin-like domain"/>
    <property type="match status" value="2"/>
</dbReference>
<dbReference type="PANTHER" id="PTHR11915">
    <property type="entry name" value="SPECTRIN/FILAMIN RELATED CYTOSKELETAL PROTEIN"/>
    <property type="match status" value="1"/>
</dbReference>
<evidence type="ECO:0000256" key="3">
    <source>
        <dbReference type="SAM" id="MobiDB-lite"/>
    </source>
</evidence>
<feature type="region of interest" description="Disordered" evidence="3">
    <location>
        <begin position="503"/>
        <end position="530"/>
    </location>
</feature>
<evidence type="ECO:0000313" key="5">
    <source>
        <dbReference type="EMBL" id="KAK8886170.1"/>
    </source>
</evidence>
<dbReference type="SMART" id="SM00033">
    <property type="entry name" value="CH"/>
    <property type="match status" value="2"/>
</dbReference>
<sequence length="608" mass="69961">MDSLTKVNDEWVPLQAKVFSRWVSAYLKGKDQVDVKDITKDLSNGVALVELAEMLTHKKANRSWDHNPKNNIGKVQNCDLALDMFEKDGVKLVGISGKDISDNNEKLILGLIWSLVLHYSIGSTTFDDSEENSKVNNSSKVKADSNAQNQLISWAVKRTENYQNVKSFVPYDLAMCALLDSYHPEKINFKSLNVDDHAHNAQLATDVMKDLGITCFIYPEDLEKNGSKVDRMTLLTQLSVTKAVLDESAQKKDKLKADQEAKILLAEEESKLRAEEEARRREEEEKIKAEERAVAQERERQKAEEEARLRATEEARRKAEEEARLRAAEEARRKAEEEERIRAENEEKMRAEARAVAQEQERVRAEQEAQQKEEEARIMAEEEAKQRAEEEKRLQSEQDANKRAEEEAKLRDEAISRAKAEEEKRIKAEEYAQKVEEEKRALEAKLREAEEARKKAERQLIYNQNDTESILRQAVERAIAEEENDRIEDDRKAKMLAEKIEDQLDEKQNKSKQNSATKAASTQSEMQRDQKVRVRIRIHGKNPFNENKKLKVGLKINDNRLKNDNPQRHLVCKKVTVVTRKNGNVIPSAIDGPITKDGQKQLFRVKLL</sequence>
<evidence type="ECO:0000259" key="4">
    <source>
        <dbReference type="PROSITE" id="PS50021"/>
    </source>
</evidence>
<evidence type="ECO:0000256" key="2">
    <source>
        <dbReference type="ARBA" id="ARBA00023203"/>
    </source>
</evidence>
<feature type="compositionally biased region" description="Polar residues" evidence="3">
    <location>
        <begin position="511"/>
        <end position="525"/>
    </location>
</feature>
<keyword evidence="2" id="KW-0009">Actin-binding</keyword>
<feature type="domain" description="Calponin-homology (CH)" evidence="4">
    <location>
        <begin position="137"/>
        <end position="243"/>
    </location>
</feature>
<evidence type="ECO:0000256" key="1">
    <source>
        <dbReference type="ARBA" id="ARBA00022737"/>
    </source>
</evidence>
<gene>
    <name evidence="5" type="ORF">M9Y10_041630</name>
</gene>